<dbReference type="Pfam" id="PF12680">
    <property type="entry name" value="SnoaL_2"/>
    <property type="match status" value="1"/>
</dbReference>
<gene>
    <name evidence="2" type="ORF">J2W56_002811</name>
</gene>
<dbReference type="InterPro" id="IPR032710">
    <property type="entry name" value="NTF2-like_dom_sf"/>
</dbReference>
<feature type="domain" description="SnoaL-like" evidence="1">
    <location>
        <begin position="17"/>
        <end position="117"/>
    </location>
</feature>
<dbReference type="RefSeq" id="WP_310401987.1">
    <property type="nucleotide sequence ID" value="NZ_JAVDWW010000004.1"/>
</dbReference>
<proteinExistence type="predicted"/>
<reference evidence="2 3" key="1">
    <citation type="submission" date="2023-07" db="EMBL/GenBank/DDBJ databases">
        <title>Sorghum-associated microbial communities from plants grown in Nebraska, USA.</title>
        <authorList>
            <person name="Schachtman D."/>
        </authorList>
    </citation>
    <scope>NUCLEOTIDE SEQUENCE [LARGE SCALE GENOMIC DNA]</scope>
    <source>
        <strain evidence="2 3">4272</strain>
    </source>
</reference>
<dbReference type="SUPFAM" id="SSF54427">
    <property type="entry name" value="NTF2-like"/>
    <property type="match status" value="1"/>
</dbReference>
<dbReference type="InterPro" id="IPR037401">
    <property type="entry name" value="SnoaL-like"/>
</dbReference>
<evidence type="ECO:0000259" key="1">
    <source>
        <dbReference type="Pfam" id="PF12680"/>
    </source>
</evidence>
<dbReference type="Proteomes" id="UP001251217">
    <property type="component" value="Unassembled WGS sequence"/>
</dbReference>
<organism evidence="2 3">
    <name type="scientific">Nocardia kruczakiae</name>
    <dbReference type="NCBI Taxonomy" id="261477"/>
    <lineage>
        <taxon>Bacteria</taxon>
        <taxon>Bacillati</taxon>
        <taxon>Actinomycetota</taxon>
        <taxon>Actinomycetes</taxon>
        <taxon>Mycobacteriales</taxon>
        <taxon>Nocardiaceae</taxon>
        <taxon>Nocardia</taxon>
    </lineage>
</organism>
<evidence type="ECO:0000313" key="3">
    <source>
        <dbReference type="Proteomes" id="UP001251217"/>
    </source>
</evidence>
<dbReference type="EMBL" id="JAVDWW010000004">
    <property type="protein sequence ID" value="MDR7169070.1"/>
    <property type="molecule type" value="Genomic_DNA"/>
</dbReference>
<accession>A0ABU1XEV7</accession>
<name>A0ABU1XEV7_9NOCA</name>
<protein>
    <recommendedName>
        <fullName evidence="1">SnoaL-like domain-containing protein</fullName>
    </recommendedName>
</protein>
<keyword evidence="3" id="KW-1185">Reference proteome</keyword>
<sequence length="136" mass="15134">MTTITPTPTTDRPVAGRFLDALTARDFTALSRCLAPHIRMRGLIPPGPFDTDTADAAVSRFRHWFGGPDSFEVLSCETGRVGDKLYLRYLVRMRPIGTDAPARIAEQHIFADAGDRIEAIDLLCSGWNPERPYSRT</sequence>
<dbReference type="Gene3D" id="3.10.450.50">
    <property type="match status" value="1"/>
</dbReference>
<comment type="caution">
    <text evidence="2">The sequence shown here is derived from an EMBL/GenBank/DDBJ whole genome shotgun (WGS) entry which is preliminary data.</text>
</comment>
<evidence type="ECO:0000313" key="2">
    <source>
        <dbReference type="EMBL" id="MDR7169070.1"/>
    </source>
</evidence>